<feature type="transmembrane region" description="Helical" evidence="5">
    <location>
        <begin position="15"/>
        <end position="38"/>
    </location>
</feature>
<dbReference type="EMBL" id="FQXN01000001">
    <property type="protein sequence ID" value="SHH23603.1"/>
    <property type="molecule type" value="Genomic_DNA"/>
</dbReference>
<feature type="transmembrane region" description="Helical" evidence="5">
    <location>
        <begin position="272"/>
        <end position="295"/>
    </location>
</feature>
<feature type="transmembrane region" description="Helical" evidence="5">
    <location>
        <begin position="240"/>
        <end position="260"/>
    </location>
</feature>
<keyword evidence="8" id="KW-1185">Reference proteome</keyword>
<dbReference type="GO" id="GO:0140359">
    <property type="term" value="F:ABC-type transporter activity"/>
    <property type="evidence" value="ECO:0007669"/>
    <property type="project" value="InterPro"/>
</dbReference>
<feature type="domain" description="ABC transmembrane type-1" evidence="6">
    <location>
        <begin position="24"/>
        <end position="297"/>
    </location>
</feature>
<evidence type="ECO:0000313" key="8">
    <source>
        <dbReference type="Proteomes" id="UP000242592"/>
    </source>
</evidence>
<comment type="subcellular location">
    <subcellularLocation>
        <location evidence="1">Cell membrane</location>
        <topology evidence="1">Multi-pass membrane protein</topology>
    </subcellularLocation>
</comment>
<feature type="transmembrane region" description="Helical" evidence="5">
    <location>
        <begin position="58"/>
        <end position="79"/>
    </location>
</feature>
<evidence type="ECO:0000256" key="1">
    <source>
        <dbReference type="ARBA" id="ARBA00004651"/>
    </source>
</evidence>
<dbReference type="STRING" id="1123380.SAMN02745199_0444"/>
<protein>
    <recommendedName>
        <fullName evidence="6">ABC transmembrane type-1 domain-containing protein</fullName>
    </recommendedName>
</protein>
<dbReference type="SUPFAM" id="SSF90123">
    <property type="entry name" value="ABC transporter transmembrane region"/>
    <property type="match status" value="1"/>
</dbReference>
<sequence length="310" mass="36488">MRELIRWFFKIPKKLMFMILLMNLFGIISGLIVSYTAILSKDVINYAVSQSNNFFLKSLLLIIAVLISHILIILGKAFVSFNKGRGFKYLGEYCYKRIMNKDFTEFSKKAPAFYSEVSLRTIENLLDPFSNYADLGGIVFIFKVIFYMVTIYTLDRISGLFMIFFGILILLSLWIANIYYYKRSKIVEDNFLEIKSYVADMFKGIEEIQLFEAYNFEMSLYKKVTDSFWKYKKRLYFNDFILSFMIRDLISMAFYLFVIYRGVVLSDPGTFYALFNLFTLIRYQLFTLMGVWDIVRTGITAARQLEEVVG</sequence>
<dbReference type="RefSeq" id="WP_073071667.1">
    <property type="nucleotide sequence ID" value="NZ_FQXN01000001.1"/>
</dbReference>
<dbReference type="Gene3D" id="1.20.1560.10">
    <property type="entry name" value="ABC transporter type 1, transmembrane domain"/>
    <property type="match status" value="1"/>
</dbReference>
<evidence type="ECO:0000256" key="3">
    <source>
        <dbReference type="ARBA" id="ARBA00022989"/>
    </source>
</evidence>
<dbReference type="OrthoDB" id="46357at2"/>
<dbReference type="AlphaFoldDB" id="A0A1M5RCU1"/>
<feature type="transmembrane region" description="Helical" evidence="5">
    <location>
        <begin position="135"/>
        <end position="154"/>
    </location>
</feature>
<reference evidence="8" key="1">
    <citation type="submission" date="2016-11" db="EMBL/GenBank/DDBJ databases">
        <authorList>
            <person name="Varghese N."/>
            <person name="Submissions S."/>
        </authorList>
    </citation>
    <scope>NUCLEOTIDE SEQUENCE [LARGE SCALE GENOMIC DNA]</scope>
    <source>
        <strain evidence="8">DSM 15807</strain>
    </source>
</reference>
<dbReference type="PROSITE" id="PS50929">
    <property type="entry name" value="ABC_TM1F"/>
    <property type="match status" value="1"/>
</dbReference>
<evidence type="ECO:0000259" key="6">
    <source>
        <dbReference type="PROSITE" id="PS50929"/>
    </source>
</evidence>
<organism evidence="7 8">
    <name type="scientific">Thermosipho atlanticus DSM 15807</name>
    <dbReference type="NCBI Taxonomy" id="1123380"/>
    <lineage>
        <taxon>Bacteria</taxon>
        <taxon>Thermotogati</taxon>
        <taxon>Thermotogota</taxon>
        <taxon>Thermotogae</taxon>
        <taxon>Thermotogales</taxon>
        <taxon>Fervidobacteriaceae</taxon>
        <taxon>Thermosipho</taxon>
    </lineage>
</organism>
<dbReference type="InterPro" id="IPR036640">
    <property type="entry name" value="ABC1_TM_sf"/>
</dbReference>
<evidence type="ECO:0000256" key="5">
    <source>
        <dbReference type="SAM" id="Phobius"/>
    </source>
</evidence>
<name>A0A1M5RCU1_9BACT</name>
<dbReference type="GO" id="GO:0005524">
    <property type="term" value="F:ATP binding"/>
    <property type="evidence" value="ECO:0007669"/>
    <property type="project" value="InterPro"/>
</dbReference>
<dbReference type="InterPro" id="IPR011527">
    <property type="entry name" value="ABC1_TM_dom"/>
</dbReference>
<evidence type="ECO:0000256" key="2">
    <source>
        <dbReference type="ARBA" id="ARBA00022692"/>
    </source>
</evidence>
<keyword evidence="3 5" id="KW-1133">Transmembrane helix</keyword>
<keyword evidence="4 5" id="KW-0472">Membrane</keyword>
<evidence type="ECO:0000313" key="7">
    <source>
        <dbReference type="EMBL" id="SHH23603.1"/>
    </source>
</evidence>
<keyword evidence="2 5" id="KW-0812">Transmembrane</keyword>
<proteinExistence type="predicted"/>
<gene>
    <name evidence="7" type="ORF">SAMN02745199_0444</name>
</gene>
<accession>A0A1M5RCU1</accession>
<dbReference type="GO" id="GO:0005886">
    <property type="term" value="C:plasma membrane"/>
    <property type="evidence" value="ECO:0007669"/>
    <property type="project" value="UniProtKB-SubCell"/>
</dbReference>
<evidence type="ECO:0000256" key="4">
    <source>
        <dbReference type="ARBA" id="ARBA00023136"/>
    </source>
</evidence>
<feature type="transmembrane region" description="Helical" evidence="5">
    <location>
        <begin position="160"/>
        <end position="181"/>
    </location>
</feature>
<dbReference type="Proteomes" id="UP000242592">
    <property type="component" value="Unassembled WGS sequence"/>
</dbReference>